<dbReference type="EMBL" id="CALNXK010000148">
    <property type="protein sequence ID" value="CAH3169129.1"/>
    <property type="molecule type" value="Genomic_DNA"/>
</dbReference>
<evidence type="ECO:0000313" key="2">
    <source>
        <dbReference type="Proteomes" id="UP001159405"/>
    </source>
</evidence>
<comment type="caution">
    <text evidence="1">The sequence shown here is derived from an EMBL/GenBank/DDBJ whole genome shotgun (WGS) entry which is preliminary data.</text>
</comment>
<reference evidence="1 2" key="1">
    <citation type="submission" date="2022-05" db="EMBL/GenBank/DDBJ databases">
        <authorList>
            <consortium name="Genoscope - CEA"/>
            <person name="William W."/>
        </authorList>
    </citation>
    <scope>NUCLEOTIDE SEQUENCE [LARGE SCALE GENOMIC DNA]</scope>
</reference>
<sequence length="182" mass="21172">MIKKRYGKANNKYMGEKYYPTKSSKFIAYLDTNYGCAMRKPLPNFRIVARNFVGTRGGTYGCILEIDLGYPEDLHNLHNDYLCAPERINVNGVEKRMPLGDKKRYILHCEKLKLCQSLGLKVTKSHRGISLTQRDWLKPYIDLNTRLRAKAKKDLKKDFFKLMNDSVFGKTIENILKMRQIG</sequence>
<gene>
    <name evidence="1" type="ORF">PLOB_00009605</name>
</gene>
<organism evidence="1 2">
    <name type="scientific">Porites lobata</name>
    <dbReference type="NCBI Taxonomy" id="104759"/>
    <lineage>
        <taxon>Eukaryota</taxon>
        <taxon>Metazoa</taxon>
        <taxon>Cnidaria</taxon>
        <taxon>Anthozoa</taxon>
        <taxon>Hexacorallia</taxon>
        <taxon>Scleractinia</taxon>
        <taxon>Fungiina</taxon>
        <taxon>Poritidae</taxon>
        <taxon>Porites</taxon>
    </lineage>
</organism>
<dbReference type="Proteomes" id="UP001159405">
    <property type="component" value="Unassembled WGS sequence"/>
</dbReference>
<evidence type="ECO:0008006" key="3">
    <source>
        <dbReference type="Google" id="ProtNLM"/>
    </source>
</evidence>
<proteinExistence type="predicted"/>
<name>A0ABN8QRJ1_9CNID</name>
<dbReference type="SUPFAM" id="SSF56672">
    <property type="entry name" value="DNA/RNA polymerases"/>
    <property type="match status" value="1"/>
</dbReference>
<dbReference type="InterPro" id="IPR043502">
    <property type="entry name" value="DNA/RNA_pol_sf"/>
</dbReference>
<evidence type="ECO:0000313" key="1">
    <source>
        <dbReference type="EMBL" id="CAH3169129.1"/>
    </source>
</evidence>
<keyword evidence="2" id="KW-1185">Reference proteome</keyword>
<protein>
    <recommendedName>
        <fullName evidence="3">DNA-directed DNA polymerase</fullName>
    </recommendedName>
</protein>
<accession>A0ABN8QRJ1</accession>